<dbReference type="InterPro" id="IPR019734">
    <property type="entry name" value="TPR_rpt"/>
</dbReference>
<feature type="repeat" description="TPR" evidence="1">
    <location>
        <begin position="212"/>
        <end position="245"/>
    </location>
</feature>
<dbReference type="Gene3D" id="1.25.40.10">
    <property type="entry name" value="Tetratricopeptide repeat domain"/>
    <property type="match status" value="2"/>
</dbReference>
<keyword evidence="1" id="KW-0802">TPR repeat</keyword>
<accession>A0A0A6UCX3</accession>
<feature type="coiled-coil region" evidence="2">
    <location>
        <begin position="519"/>
        <end position="546"/>
    </location>
</feature>
<evidence type="ECO:0000313" key="4">
    <source>
        <dbReference type="Proteomes" id="UP000054537"/>
    </source>
</evidence>
<organism evidence="3 4">
    <name type="scientific">Actinoplanes utahensis</name>
    <dbReference type="NCBI Taxonomy" id="1869"/>
    <lineage>
        <taxon>Bacteria</taxon>
        <taxon>Bacillati</taxon>
        <taxon>Actinomycetota</taxon>
        <taxon>Actinomycetes</taxon>
        <taxon>Micromonosporales</taxon>
        <taxon>Micromonosporaceae</taxon>
        <taxon>Actinoplanes</taxon>
    </lineage>
</organism>
<dbReference type="AlphaFoldDB" id="A0A0A6UCX3"/>
<evidence type="ECO:0000256" key="2">
    <source>
        <dbReference type="SAM" id="Coils"/>
    </source>
</evidence>
<dbReference type="PANTHER" id="PTHR46082:SF11">
    <property type="entry name" value="AAA+ ATPASE DOMAIN-CONTAINING PROTEIN-RELATED"/>
    <property type="match status" value="1"/>
</dbReference>
<dbReference type="PROSITE" id="PS50005">
    <property type="entry name" value="TPR"/>
    <property type="match status" value="1"/>
</dbReference>
<dbReference type="EMBL" id="JRTT01000132">
    <property type="protein sequence ID" value="KHD73306.1"/>
    <property type="molecule type" value="Genomic_DNA"/>
</dbReference>
<gene>
    <name evidence="3" type="ORF">MB27_35815</name>
</gene>
<keyword evidence="2" id="KW-0175">Coiled coil</keyword>
<keyword evidence="4" id="KW-1185">Reference proteome</keyword>
<dbReference type="OrthoDB" id="3406160at2"/>
<dbReference type="InterPro" id="IPR053137">
    <property type="entry name" value="NLR-like"/>
</dbReference>
<dbReference type="InterPro" id="IPR011990">
    <property type="entry name" value="TPR-like_helical_dom_sf"/>
</dbReference>
<protein>
    <submittedName>
        <fullName evidence="3">Uncharacterized protein</fullName>
    </submittedName>
</protein>
<proteinExistence type="predicted"/>
<dbReference type="RefSeq" id="WP_043532384.1">
    <property type="nucleotide sequence ID" value="NZ_BAABKU010000005.1"/>
</dbReference>
<dbReference type="STRING" id="1869.MB27_35815"/>
<dbReference type="Pfam" id="PF13424">
    <property type="entry name" value="TPR_12"/>
    <property type="match status" value="1"/>
</dbReference>
<comment type="caution">
    <text evidence="3">The sequence shown here is derived from an EMBL/GenBank/DDBJ whole genome shotgun (WGS) entry which is preliminary data.</text>
</comment>
<sequence length="643" mass="70142">MPLSDSEPLDDPKAVVSWADLTACMSRRHIRAGKPSTRALEAWGKQRVREGDRAAALPRSTVSDVLRGRPPKKPILLALVRACGETDPAVLREWAAAWDRAALTGPAANVPPRPVPESKGDVRAAARNAVIFEAAEKLRTDGHIEAALDLHRNILQWREKDLGPHEPDTLHSLVAVARCHHAAKRWAECRDAAQEAVARCHRAHGEAAVESRAALNLYGTALNGLKDYASAVEQFARALELEKTAAPMGSGETAKYAANLASARLAHGDVDGAIEAAREVLTSSAAGDLTDRQVRRARLTLISALQKQGKADETLGLHRAELAYLQATSNLDGACSRLIMITEILRGRGENDAAATMGERALQAFIAGLGMRFAASLEDMRILADKLRYQDDLFDTSPTSRLSFPLFEVLVDINRLLFGDKEERTLEVLADYGEALLETTVEKRAMPVLREVVDGYSATVGDEDERTLGAMSNAIRVLEKNDEFAEAYRLARRQLSVARVKPELDSADQFYDLATVARLAQKMGEAEEASNLYDELERTALREKRTGYAMRALLGKAKLADNPQPVIDRAVDVVQQHRIDSMGLDELIELADMAVGAGRTDVARTLYLAARTVAESRSYERDKTVAAIDEKLAALGSAPSAER</sequence>
<evidence type="ECO:0000256" key="1">
    <source>
        <dbReference type="PROSITE-ProRule" id="PRU00339"/>
    </source>
</evidence>
<dbReference type="SUPFAM" id="SSF48452">
    <property type="entry name" value="TPR-like"/>
    <property type="match status" value="1"/>
</dbReference>
<reference evidence="3 4" key="1">
    <citation type="submission" date="2014-10" db="EMBL/GenBank/DDBJ databases">
        <title>Draft genome sequence of Actinoplanes utahensis NRRL 12052.</title>
        <authorList>
            <person name="Velasco-Bucheli B."/>
            <person name="del Cerro C."/>
            <person name="Hormigo D."/>
            <person name="Garcia J.L."/>
            <person name="Acebal C."/>
            <person name="Arroyo M."/>
            <person name="de la Mata I."/>
        </authorList>
    </citation>
    <scope>NUCLEOTIDE SEQUENCE [LARGE SCALE GENOMIC DNA]</scope>
    <source>
        <strain evidence="3 4">NRRL 12052</strain>
    </source>
</reference>
<dbReference type="PANTHER" id="PTHR46082">
    <property type="entry name" value="ATP/GTP-BINDING PROTEIN-RELATED"/>
    <property type="match status" value="1"/>
</dbReference>
<name>A0A0A6UCX3_ACTUT</name>
<dbReference type="Proteomes" id="UP000054537">
    <property type="component" value="Unassembled WGS sequence"/>
</dbReference>
<evidence type="ECO:0000313" key="3">
    <source>
        <dbReference type="EMBL" id="KHD73306.1"/>
    </source>
</evidence>